<dbReference type="PRINTS" id="PR00023">
    <property type="entry name" value="ZPELLUCIDA"/>
</dbReference>
<dbReference type="CTD" id="64692"/>
<evidence type="ECO:0000313" key="17">
    <source>
        <dbReference type="RefSeq" id="XP_026062658.1"/>
    </source>
</evidence>
<dbReference type="InterPro" id="IPR048290">
    <property type="entry name" value="ZP_chr"/>
</dbReference>
<feature type="chain" id="PRO_5041484972" description="Zona pellucida sperm-binding protein 3" evidence="14">
    <location>
        <begin position="22"/>
        <end position="520"/>
    </location>
</feature>
<evidence type="ECO:0000256" key="2">
    <source>
        <dbReference type="ARBA" id="ARBA00006735"/>
    </source>
</evidence>
<name>A0A6P6JSI6_CARAU</name>
<dbReference type="InterPro" id="IPR001507">
    <property type="entry name" value="ZP_dom"/>
</dbReference>
<keyword evidence="9 14" id="KW-0732">Signal</keyword>
<dbReference type="GO" id="GO:2000344">
    <property type="term" value="P:positive regulation of acrosome reaction"/>
    <property type="evidence" value="ECO:0007669"/>
    <property type="project" value="UniProtKB-UniRule"/>
</dbReference>
<comment type="domain">
    <text evidence="14">The ZP domain is involved in the polymerization of the ZP proteins to form the zona pellucida.</text>
</comment>
<dbReference type="AlphaFoldDB" id="A0A6P6JSI6"/>
<keyword evidence="7 14" id="KW-0165">Cleavage on pair of basic residues</keyword>
<accession>A0A6P6JSI6</accession>
<keyword evidence="5 14" id="KW-0964">Secreted</keyword>
<evidence type="ECO:0000256" key="6">
    <source>
        <dbReference type="ARBA" id="ARBA00022530"/>
    </source>
</evidence>
<comment type="similarity">
    <text evidence="2 14">Belongs to the ZP domain family. ZPC subfamily.</text>
</comment>
<dbReference type="Proteomes" id="UP000515129">
    <property type="component" value="Chromosome 27"/>
</dbReference>
<keyword evidence="12 14" id="KW-1015">Disulfide bond</keyword>
<gene>
    <name evidence="17" type="primary">zp3b</name>
</gene>
<keyword evidence="8" id="KW-0812">Transmembrane</keyword>
<dbReference type="GO" id="GO:0007339">
    <property type="term" value="P:binding of sperm to zona pellucida"/>
    <property type="evidence" value="ECO:0007669"/>
    <property type="project" value="UniProtKB-UniRule"/>
</dbReference>
<feature type="domain" description="ZP" evidence="15">
    <location>
        <begin position="74"/>
        <end position="343"/>
    </location>
</feature>
<dbReference type="GO" id="GO:0035804">
    <property type="term" value="F:structural constituent of egg coat"/>
    <property type="evidence" value="ECO:0007669"/>
    <property type="project" value="UniProtKB-UniRule"/>
</dbReference>
<dbReference type="SMART" id="SM00241">
    <property type="entry name" value="ZP"/>
    <property type="match status" value="1"/>
</dbReference>
<dbReference type="FunFam" id="2.60.40.3210:FF:000001">
    <property type="entry name" value="Zona pellucida sperm-binding protein 3"/>
    <property type="match status" value="1"/>
</dbReference>
<proteinExistence type="inferred from homology"/>
<dbReference type="Pfam" id="PF23344">
    <property type="entry name" value="ZP-N"/>
    <property type="match status" value="1"/>
</dbReference>
<dbReference type="FunFam" id="2.60.40.4100:FF:000002">
    <property type="entry name" value="Zona pellucida sperm-binding protein 3"/>
    <property type="match status" value="1"/>
</dbReference>
<keyword evidence="6 14" id="KW-0272">Extracellular matrix</keyword>
<keyword evidence="11" id="KW-0472">Membrane</keyword>
<dbReference type="PANTHER" id="PTHR11576">
    <property type="entry name" value="ZONA PELLUCIDA SPERM-BINDING PROTEIN 3"/>
    <property type="match status" value="1"/>
</dbReference>
<dbReference type="OrthoDB" id="8880842at2759"/>
<sequence>MWLSCTLTWFTAVFFMTPLLTECVPRFFARSFQQRGPLASQKLLSSQYHTAIPQTPSKINDPVPNQREKTVSVYCHDEEIEIVMSADLFASGVPVSAEELFLGSPTPLVKASVASCGAVQTGKSQLTILAYFKDCGTKLHVTGDSVVYSNFIVYSPLPSPDGVLRQESAVIPVECHYQRRYSVDSAAVAPTWSPFVSTVSATDYLDFSLRLMNDDWQYERGSNVYFLGDTIHLQASVTLANHVPLFLFIDWCEATPTYGVVPSDIKYSFVENHGCLTDSRSLYSRSKFLQRSQGNKLNLQLEAFRFYKLTSNLVFITCYLKAIPTAFPLSSQNRACSSIDGRWQSADGGDEVCNGCEPSKPAVADPRPIQPYHITLAPPVKQPYLAPKPKLSDLYHARPGQSSEPFKSLTYSRQYASGVSKRGTDLNKADWSKIATLGPLFLIPKKETTTQSPGSTQTSPAEVLSTVTEEPELLLNSTETSPVTELEFKTDQEAEGFLPLEKGLFLNSDPFIGEGSGFEP</sequence>
<comment type="PTM">
    <text evidence="14">Proteolytically cleaved before the transmembrane segment to yield the secreted ectodomain incorporated in the zona pellucida.</text>
</comment>
<evidence type="ECO:0000256" key="9">
    <source>
        <dbReference type="ARBA" id="ARBA00022729"/>
    </source>
</evidence>
<dbReference type="GO" id="GO:0035805">
    <property type="term" value="C:egg coat"/>
    <property type="evidence" value="ECO:0007669"/>
    <property type="project" value="UniProtKB-SubCell"/>
</dbReference>
<comment type="function">
    <text evidence="14">Component of the zona pellucida, an extracellular matrix surrounding oocytes which mediates sperm binding, induction of the acrosome reaction and prevents post-fertilization polyspermy. The zona pellucida is composed of 3 to 4 glycoproteins, ZP1, ZP2, ZP3, and ZP4. ZP3 is essential for sperm binding and zona matrix formation.</text>
</comment>
<feature type="signal peptide" evidence="14">
    <location>
        <begin position="1"/>
        <end position="21"/>
    </location>
</feature>
<dbReference type="InterPro" id="IPR055355">
    <property type="entry name" value="ZP-C"/>
</dbReference>
<keyword evidence="10" id="KW-1133">Transmembrane helix</keyword>
<dbReference type="InterPro" id="IPR055356">
    <property type="entry name" value="ZP-N"/>
</dbReference>
<dbReference type="PANTHER" id="PTHR11576:SF2">
    <property type="entry name" value="ZONA PELLUCIDA SPERM-BINDING PROTEIN 3"/>
    <property type="match status" value="1"/>
</dbReference>
<keyword evidence="4 14" id="KW-1003">Cell membrane</keyword>
<dbReference type="InterPro" id="IPR042235">
    <property type="entry name" value="ZP-C_dom"/>
</dbReference>
<dbReference type="Gene3D" id="2.60.40.4100">
    <property type="entry name" value="Zona pellucida, ZP-C domain"/>
    <property type="match status" value="1"/>
</dbReference>
<evidence type="ECO:0000256" key="1">
    <source>
        <dbReference type="ARBA" id="ARBA00004498"/>
    </source>
</evidence>
<dbReference type="RefSeq" id="XP_026062658.1">
    <property type="nucleotide sequence ID" value="XM_026206873.1"/>
</dbReference>
<evidence type="ECO:0000313" key="16">
    <source>
        <dbReference type="Proteomes" id="UP000515129"/>
    </source>
</evidence>
<keyword evidence="13" id="KW-0325">Glycoprotein</keyword>
<evidence type="ECO:0000256" key="13">
    <source>
        <dbReference type="ARBA" id="ARBA00023180"/>
    </source>
</evidence>
<evidence type="ECO:0000256" key="7">
    <source>
        <dbReference type="ARBA" id="ARBA00022685"/>
    </source>
</evidence>
<keyword evidence="16" id="KW-1185">Reference proteome</keyword>
<dbReference type="Gene3D" id="2.60.40.3210">
    <property type="entry name" value="Zona pellucida, ZP-N domain"/>
    <property type="match status" value="1"/>
</dbReference>
<evidence type="ECO:0000256" key="3">
    <source>
        <dbReference type="ARBA" id="ARBA00017980"/>
    </source>
</evidence>
<dbReference type="GO" id="GO:0005886">
    <property type="term" value="C:plasma membrane"/>
    <property type="evidence" value="ECO:0007669"/>
    <property type="project" value="UniProtKB-SubCell"/>
</dbReference>
<evidence type="ECO:0000259" key="15">
    <source>
        <dbReference type="PROSITE" id="PS51034"/>
    </source>
</evidence>
<organism evidence="16 17">
    <name type="scientific">Carassius auratus</name>
    <name type="common">Goldfish</name>
    <dbReference type="NCBI Taxonomy" id="7957"/>
    <lineage>
        <taxon>Eukaryota</taxon>
        <taxon>Metazoa</taxon>
        <taxon>Chordata</taxon>
        <taxon>Craniata</taxon>
        <taxon>Vertebrata</taxon>
        <taxon>Euteleostomi</taxon>
        <taxon>Actinopterygii</taxon>
        <taxon>Neopterygii</taxon>
        <taxon>Teleostei</taxon>
        <taxon>Ostariophysi</taxon>
        <taxon>Cypriniformes</taxon>
        <taxon>Cyprinidae</taxon>
        <taxon>Cyprininae</taxon>
        <taxon>Carassius</taxon>
    </lineage>
</organism>
<evidence type="ECO:0000256" key="12">
    <source>
        <dbReference type="ARBA" id="ARBA00023157"/>
    </source>
</evidence>
<evidence type="ECO:0000256" key="14">
    <source>
        <dbReference type="RuleBase" id="RU367066"/>
    </source>
</evidence>
<protein>
    <recommendedName>
        <fullName evidence="3 14">Zona pellucida sperm-binding protein 3</fullName>
    </recommendedName>
</protein>
<comment type="subcellular location">
    <subcellularLocation>
        <location evidence="1">Secreted</location>
        <location evidence="1">Extracellular space</location>
        <location evidence="1">Extracellular matrix</location>
    </subcellularLocation>
    <subcellularLocation>
        <location evidence="14">Zona pellucida</location>
    </subcellularLocation>
    <subcellularLocation>
        <location evidence="14">Cell membrane</location>
        <topology evidence="14">Single-pass type I membrane protein</topology>
    </subcellularLocation>
</comment>
<evidence type="ECO:0000256" key="4">
    <source>
        <dbReference type="ARBA" id="ARBA00022475"/>
    </source>
</evidence>
<evidence type="ECO:0000256" key="5">
    <source>
        <dbReference type="ARBA" id="ARBA00022525"/>
    </source>
</evidence>
<dbReference type="GO" id="GO:0035803">
    <property type="term" value="P:egg coat formation"/>
    <property type="evidence" value="ECO:0007669"/>
    <property type="project" value="UniProtKB-UniRule"/>
</dbReference>
<evidence type="ECO:0000256" key="10">
    <source>
        <dbReference type="ARBA" id="ARBA00022989"/>
    </source>
</evidence>
<dbReference type="Pfam" id="PF00100">
    <property type="entry name" value="Zona_pellucida"/>
    <property type="match status" value="1"/>
</dbReference>
<dbReference type="GO" id="GO:0032190">
    <property type="term" value="F:acrosin binding"/>
    <property type="evidence" value="ECO:0007669"/>
    <property type="project" value="TreeGrafter"/>
</dbReference>
<evidence type="ECO:0000256" key="8">
    <source>
        <dbReference type="ARBA" id="ARBA00022692"/>
    </source>
</evidence>
<dbReference type="KEGG" id="caua:113046041"/>
<evidence type="ECO:0000256" key="11">
    <source>
        <dbReference type="ARBA" id="ARBA00023136"/>
    </source>
</evidence>
<reference evidence="17" key="1">
    <citation type="submission" date="2025-08" db="UniProtKB">
        <authorList>
            <consortium name="RefSeq"/>
        </authorList>
    </citation>
    <scope>IDENTIFICATION</scope>
    <source>
        <strain evidence="17">Wakin</strain>
        <tissue evidence="17">Muscle</tissue>
    </source>
</reference>
<dbReference type="PROSITE" id="PS51034">
    <property type="entry name" value="ZP_2"/>
    <property type="match status" value="1"/>
</dbReference>